<evidence type="ECO:0000313" key="3">
    <source>
        <dbReference type="Proteomes" id="UP001607302"/>
    </source>
</evidence>
<accession>A0ABD2A191</accession>
<sequence>MQVFFSTLKGRVKGGGGGGGGGGGKVGGRGKKGEKEEEEEEKVRLEKDEKSAVRAWKMLILKALLKVQKLRDASVFQK</sequence>
<comment type="caution">
    <text evidence="2">The sequence shown here is derived from an EMBL/GenBank/DDBJ whole genome shotgun (WGS) entry which is preliminary data.</text>
</comment>
<organism evidence="2 3">
    <name type="scientific">Vespula squamosa</name>
    <name type="common">Southern yellow jacket</name>
    <name type="synonym">Wasp</name>
    <dbReference type="NCBI Taxonomy" id="30214"/>
    <lineage>
        <taxon>Eukaryota</taxon>
        <taxon>Metazoa</taxon>
        <taxon>Ecdysozoa</taxon>
        <taxon>Arthropoda</taxon>
        <taxon>Hexapoda</taxon>
        <taxon>Insecta</taxon>
        <taxon>Pterygota</taxon>
        <taxon>Neoptera</taxon>
        <taxon>Endopterygota</taxon>
        <taxon>Hymenoptera</taxon>
        <taxon>Apocrita</taxon>
        <taxon>Aculeata</taxon>
        <taxon>Vespoidea</taxon>
        <taxon>Vespidae</taxon>
        <taxon>Vespinae</taxon>
        <taxon>Vespula</taxon>
    </lineage>
</organism>
<protein>
    <submittedName>
        <fullName evidence="2">Uncharacterized protein</fullName>
    </submittedName>
</protein>
<dbReference type="EMBL" id="JAUDFV010000157">
    <property type="protein sequence ID" value="KAL2714222.1"/>
    <property type="molecule type" value="Genomic_DNA"/>
</dbReference>
<reference evidence="2 3" key="1">
    <citation type="journal article" date="2024" name="Ann. Entomol. Soc. Am.">
        <title>Genomic analyses of the southern and eastern yellowjacket wasps (Hymenoptera: Vespidae) reveal evolutionary signatures of social life.</title>
        <authorList>
            <person name="Catto M.A."/>
            <person name="Caine P.B."/>
            <person name="Orr S.E."/>
            <person name="Hunt B.G."/>
            <person name="Goodisman M.A.D."/>
        </authorList>
    </citation>
    <scope>NUCLEOTIDE SEQUENCE [LARGE SCALE GENOMIC DNA]</scope>
    <source>
        <strain evidence="2">233</strain>
        <tissue evidence="2">Head and thorax</tissue>
    </source>
</reference>
<feature type="region of interest" description="Disordered" evidence="1">
    <location>
        <begin position="9"/>
        <end position="43"/>
    </location>
</feature>
<feature type="compositionally biased region" description="Basic and acidic residues" evidence="1">
    <location>
        <begin position="31"/>
        <end position="43"/>
    </location>
</feature>
<keyword evidence="3" id="KW-1185">Reference proteome</keyword>
<gene>
    <name evidence="2" type="ORF">V1478_016779</name>
</gene>
<proteinExistence type="predicted"/>
<dbReference type="Proteomes" id="UP001607302">
    <property type="component" value="Unassembled WGS sequence"/>
</dbReference>
<evidence type="ECO:0000313" key="2">
    <source>
        <dbReference type="EMBL" id="KAL2714222.1"/>
    </source>
</evidence>
<dbReference type="AlphaFoldDB" id="A0ABD2A191"/>
<feature type="compositionally biased region" description="Gly residues" evidence="1">
    <location>
        <begin position="13"/>
        <end position="27"/>
    </location>
</feature>
<name>A0ABD2A191_VESSQ</name>
<evidence type="ECO:0000256" key="1">
    <source>
        <dbReference type="SAM" id="MobiDB-lite"/>
    </source>
</evidence>